<evidence type="ECO:0000313" key="2">
    <source>
        <dbReference type="EMBL" id="TCP60417.1"/>
    </source>
</evidence>
<protein>
    <recommendedName>
        <fullName evidence="4">Phage integrase family protein</fullName>
    </recommendedName>
</protein>
<dbReference type="SUPFAM" id="SSF52210">
    <property type="entry name" value="Succinyl-CoA synthetase domains"/>
    <property type="match status" value="1"/>
</dbReference>
<dbReference type="Proteomes" id="UP000295050">
    <property type="component" value="Unassembled WGS sequence"/>
</dbReference>
<reference evidence="2 3" key="1">
    <citation type="submission" date="2019-03" db="EMBL/GenBank/DDBJ databases">
        <title>Genomic Encyclopedia of Type Strains, Phase IV (KMG-IV): sequencing the most valuable type-strain genomes for metagenomic binning, comparative biology and taxonomic classification.</title>
        <authorList>
            <person name="Goeker M."/>
        </authorList>
    </citation>
    <scope>NUCLEOTIDE SEQUENCE [LARGE SCALE GENOMIC DNA]</scope>
    <source>
        <strain evidence="2 3">DSM 24766</strain>
    </source>
</reference>
<dbReference type="EMBL" id="SLXU01000010">
    <property type="protein sequence ID" value="TCP60417.1"/>
    <property type="molecule type" value="Genomic_DNA"/>
</dbReference>
<comment type="caution">
    <text evidence="2">The sequence shown here is derived from an EMBL/GenBank/DDBJ whole genome shotgun (WGS) entry which is preliminary data.</text>
</comment>
<keyword evidence="1" id="KW-0816">Tricarboxylic acid cycle</keyword>
<evidence type="ECO:0000256" key="1">
    <source>
        <dbReference type="ARBA" id="ARBA00022532"/>
    </source>
</evidence>
<keyword evidence="3" id="KW-1185">Reference proteome</keyword>
<organism evidence="2 3">
    <name type="scientific">Rhodovulum bhavnagarense</name>
    <dbReference type="NCBI Taxonomy" id="992286"/>
    <lineage>
        <taxon>Bacteria</taxon>
        <taxon>Pseudomonadati</taxon>
        <taxon>Pseudomonadota</taxon>
        <taxon>Alphaproteobacteria</taxon>
        <taxon>Rhodobacterales</taxon>
        <taxon>Paracoccaceae</taxon>
        <taxon>Rhodovulum</taxon>
    </lineage>
</organism>
<dbReference type="AlphaFoldDB" id="A0A4R2REG8"/>
<dbReference type="InterPro" id="IPR016102">
    <property type="entry name" value="Succinyl-CoA_synth-like"/>
</dbReference>
<accession>A0A4R2REG8</accession>
<evidence type="ECO:0008006" key="4">
    <source>
        <dbReference type="Google" id="ProtNLM"/>
    </source>
</evidence>
<gene>
    <name evidence="2" type="ORF">EV663_11099</name>
</gene>
<sequence length="150" mass="15961">MKTSRNTPPVASCVNPVDVAGGTDADPGLFATCAEVILQDAGVDLLLTVGMFGGYAERFDTSLGKAEQAAARRLADIAAKTGRPLIVHSVYAGLGTAPLILHAERGATTHQIAAWSGHESLKEVERYTKRVNRRRLLTPSPSVLETGEFF</sequence>
<evidence type="ECO:0000313" key="3">
    <source>
        <dbReference type="Proteomes" id="UP000295050"/>
    </source>
</evidence>
<dbReference type="GO" id="GO:0006099">
    <property type="term" value="P:tricarboxylic acid cycle"/>
    <property type="evidence" value="ECO:0007669"/>
    <property type="project" value="UniProtKB-KW"/>
</dbReference>
<proteinExistence type="predicted"/>
<name>A0A4R2REG8_9RHOB</name>
<dbReference type="Gene3D" id="3.40.50.261">
    <property type="entry name" value="Succinyl-CoA synthetase domains"/>
    <property type="match status" value="1"/>
</dbReference>